<reference evidence="1" key="1">
    <citation type="submission" date="2022-03" db="EMBL/GenBank/DDBJ databases">
        <authorList>
            <person name="Lindestad O."/>
        </authorList>
    </citation>
    <scope>NUCLEOTIDE SEQUENCE</scope>
</reference>
<comment type="caution">
    <text evidence="1">The sequence shown here is derived from an EMBL/GenBank/DDBJ whole genome shotgun (WGS) entry which is preliminary data.</text>
</comment>
<accession>A0A8S4R2J2</accession>
<keyword evidence="2" id="KW-1185">Reference proteome</keyword>
<evidence type="ECO:0000313" key="2">
    <source>
        <dbReference type="Proteomes" id="UP000838756"/>
    </source>
</evidence>
<feature type="non-terminal residue" evidence="1">
    <location>
        <position position="1"/>
    </location>
</feature>
<name>A0A8S4R2J2_9NEOP</name>
<dbReference type="EMBL" id="CAKXAJ010023238">
    <property type="protein sequence ID" value="CAH2227599.1"/>
    <property type="molecule type" value="Genomic_DNA"/>
</dbReference>
<protein>
    <submittedName>
        <fullName evidence="1">Jg4875 protein</fullName>
    </submittedName>
</protein>
<dbReference type="AlphaFoldDB" id="A0A8S4R2J2"/>
<dbReference type="Proteomes" id="UP000838756">
    <property type="component" value="Unassembled WGS sequence"/>
</dbReference>
<evidence type="ECO:0000313" key="1">
    <source>
        <dbReference type="EMBL" id="CAH2227599.1"/>
    </source>
</evidence>
<gene>
    <name evidence="1" type="primary">jg4875</name>
    <name evidence="1" type="ORF">PAEG_LOCUS7977</name>
</gene>
<proteinExistence type="predicted"/>
<sequence>MCSKYTTTIHTSPSCPKVDMPQVKTKEMYFKSRVDMYPELRRVVTIQAATPLEKLPYLKGDTDFVFGPKTGYLLCNYALPNMKGDGDLKWSFLLGDLYIKAIGQQLVETIQKSVDLDIYFGNNTDPDGLPKTNAGFRMDLDRIWQIGANASFGIVMPKRVKLIINAILPKPNVDVHTLYVDGTVGDANNPAQSMQALYRTDVTKIRAGVKGQ</sequence>
<organism evidence="1 2">
    <name type="scientific">Pararge aegeria aegeria</name>
    <dbReference type="NCBI Taxonomy" id="348720"/>
    <lineage>
        <taxon>Eukaryota</taxon>
        <taxon>Metazoa</taxon>
        <taxon>Ecdysozoa</taxon>
        <taxon>Arthropoda</taxon>
        <taxon>Hexapoda</taxon>
        <taxon>Insecta</taxon>
        <taxon>Pterygota</taxon>
        <taxon>Neoptera</taxon>
        <taxon>Endopterygota</taxon>
        <taxon>Lepidoptera</taxon>
        <taxon>Glossata</taxon>
        <taxon>Ditrysia</taxon>
        <taxon>Papilionoidea</taxon>
        <taxon>Nymphalidae</taxon>
        <taxon>Satyrinae</taxon>
        <taxon>Satyrini</taxon>
        <taxon>Parargina</taxon>
        <taxon>Pararge</taxon>
    </lineage>
</organism>
<dbReference type="OrthoDB" id="7348693at2759"/>